<evidence type="ECO:0000256" key="1">
    <source>
        <dbReference type="ARBA" id="ARBA00006850"/>
    </source>
</evidence>
<evidence type="ECO:0000313" key="5">
    <source>
        <dbReference type="Proteomes" id="UP000028059"/>
    </source>
</evidence>
<sequence length="75" mass="8579">MSENFSMLFLKCINKKITLRMNNGKTINGMLVEYDEFMNMTLNDAREESNENFKNLGNTLIRGSSITAIVLPDEN</sequence>
<dbReference type="InterPro" id="IPR044641">
    <property type="entry name" value="Lsm7/SmG-like"/>
</dbReference>
<dbReference type="Pfam" id="PF01423">
    <property type="entry name" value="LSM"/>
    <property type="match status" value="1"/>
</dbReference>
<evidence type="ECO:0000259" key="3">
    <source>
        <dbReference type="PROSITE" id="PS52002"/>
    </source>
</evidence>
<comment type="caution">
    <text evidence="4">The sequence shown here is derived from an EMBL/GenBank/DDBJ whole genome shotgun (WGS) entry which is preliminary data.</text>
</comment>
<dbReference type="EMBL" id="JOKN01000004">
    <property type="protein sequence ID" value="KEQ57072.1"/>
    <property type="molecule type" value="Genomic_DNA"/>
</dbReference>
<evidence type="ECO:0000256" key="2">
    <source>
        <dbReference type="ARBA" id="ARBA00023274"/>
    </source>
</evidence>
<dbReference type="InterPro" id="IPR001163">
    <property type="entry name" value="Sm_dom_euk/arc"/>
</dbReference>
<dbReference type="CDD" id="cd00600">
    <property type="entry name" value="Sm_like"/>
    <property type="match status" value="1"/>
</dbReference>
<dbReference type="Proteomes" id="UP000028059">
    <property type="component" value="Unassembled WGS sequence"/>
</dbReference>
<dbReference type="SMART" id="SM00651">
    <property type="entry name" value="Sm"/>
    <property type="match status" value="1"/>
</dbReference>
<accession>A0A081RPE9</accession>
<dbReference type="GO" id="GO:0003723">
    <property type="term" value="F:RNA binding"/>
    <property type="evidence" value="ECO:0007669"/>
    <property type="project" value="InterPro"/>
</dbReference>
<dbReference type="AlphaFoldDB" id="A0A081RPE9"/>
<name>A0A081RPE9_9ARCH</name>
<evidence type="ECO:0000313" key="4">
    <source>
        <dbReference type="EMBL" id="KEQ57072.1"/>
    </source>
</evidence>
<dbReference type="GO" id="GO:1990904">
    <property type="term" value="C:ribonucleoprotein complex"/>
    <property type="evidence" value="ECO:0007669"/>
    <property type="project" value="UniProtKB-KW"/>
</dbReference>
<dbReference type="Gene3D" id="2.30.30.100">
    <property type="match status" value="1"/>
</dbReference>
<reference evidence="4 5" key="1">
    <citation type="submission" date="2014-06" db="EMBL/GenBank/DDBJ databases">
        <authorList>
            <person name="Ngugi D.K."/>
            <person name="Blom J."/>
            <person name="Alam I."/>
            <person name="Rashid M."/>
            <person name="Ba Alawi W."/>
            <person name="Zhang G."/>
            <person name="Hikmawan T."/>
            <person name="Guan Y."/>
            <person name="Antunes A."/>
            <person name="Siam R."/>
            <person name="ElDorry H."/>
            <person name="Bajic V."/>
            <person name="Stingl U."/>
        </authorList>
    </citation>
    <scope>NUCLEOTIDE SEQUENCE [LARGE SCALE GENOMIC DNA]</scope>
    <source>
        <strain evidence="4">SCGC AAA799-N04</strain>
    </source>
</reference>
<dbReference type="InterPro" id="IPR047575">
    <property type="entry name" value="Sm"/>
</dbReference>
<proteinExistence type="inferred from homology"/>
<comment type="similarity">
    <text evidence="1">Belongs to the snRNP Sm proteins family.</text>
</comment>
<keyword evidence="2" id="KW-0687">Ribonucleoprotein</keyword>
<gene>
    <name evidence="4" type="ORF">AAA799N04_00352</name>
</gene>
<dbReference type="PANTHER" id="PTHR10553:SF5">
    <property type="entry name" value="U6 SNRNA-ASSOCIATED SM-LIKE PROTEIN LSM7"/>
    <property type="match status" value="1"/>
</dbReference>
<organism evidence="4 5">
    <name type="scientific">Marine Group I thaumarchaeote SCGC AAA799-N04</name>
    <dbReference type="NCBI Taxonomy" id="1502293"/>
    <lineage>
        <taxon>Archaea</taxon>
        <taxon>Nitrososphaerota</taxon>
        <taxon>Marine Group I</taxon>
    </lineage>
</organism>
<dbReference type="InterPro" id="IPR010920">
    <property type="entry name" value="LSM_dom_sf"/>
</dbReference>
<dbReference type="PANTHER" id="PTHR10553">
    <property type="entry name" value="SMALL NUCLEAR RIBONUCLEOPROTEIN"/>
    <property type="match status" value="1"/>
</dbReference>
<dbReference type="PROSITE" id="PS52002">
    <property type="entry name" value="SM"/>
    <property type="match status" value="1"/>
</dbReference>
<feature type="domain" description="Sm" evidence="3">
    <location>
        <begin position="4"/>
        <end position="75"/>
    </location>
</feature>
<dbReference type="SUPFAM" id="SSF50182">
    <property type="entry name" value="Sm-like ribonucleoproteins"/>
    <property type="match status" value="1"/>
</dbReference>
<protein>
    <submittedName>
        <fullName evidence="4">Putative snRNP Sm-like protein</fullName>
    </submittedName>
</protein>
<keyword evidence="5" id="KW-1185">Reference proteome</keyword>